<dbReference type="EMBL" id="BMHT01000005">
    <property type="protein sequence ID" value="GGF14964.1"/>
    <property type="molecule type" value="Genomic_DNA"/>
</dbReference>
<evidence type="ECO:0000313" key="1">
    <source>
        <dbReference type="EMBL" id="GGF14964.1"/>
    </source>
</evidence>
<sequence>MALHKTECLPPTSLNTTSQHENYIHLRCSFRCWYHYCLCSDYYRHHFRFSRHYSGLNEQHFWLNGYYFGHDEHHGWLDHFGHYHLRHYGRLYVGFDGHNFGLNGYH</sequence>
<proteinExistence type="predicted"/>
<organism evidence="1 2">
    <name type="scientific">Hymenobacter cavernae</name>
    <dbReference type="NCBI Taxonomy" id="2044852"/>
    <lineage>
        <taxon>Bacteria</taxon>
        <taxon>Pseudomonadati</taxon>
        <taxon>Bacteroidota</taxon>
        <taxon>Cytophagia</taxon>
        <taxon>Cytophagales</taxon>
        <taxon>Hymenobacteraceae</taxon>
        <taxon>Hymenobacter</taxon>
    </lineage>
</organism>
<dbReference type="Proteomes" id="UP000632273">
    <property type="component" value="Unassembled WGS sequence"/>
</dbReference>
<comment type="caution">
    <text evidence="1">The sequence shown here is derived from an EMBL/GenBank/DDBJ whole genome shotgun (WGS) entry which is preliminary data.</text>
</comment>
<accession>A0ABQ1UD91</accession>
<keyword evidence="2" id="KW-1185">Reference proteome</keyword>
<gene>
    <name evidence="1" type="ORF">GCM10011383_27690</name>
</gene>
<protein>
    <submittedName>
        <fullName evidence="1">Uncharacterized protein</fullName>
    </submittedName>
</protein>
<evidence type="ECO:0000313" key="2">
    <source>
        <dbReference type="Proteomes" id="UP000632273"/>
    </source>
</evidence>
<reference evidence="2" key="1">
    <citation type="journal article" date="2019" name="Int. J. Syst. Evol. Microbiol.">
        <title>The Global Catalogue of Microorganisms (GCM) 10K type strain sequencing project: providing services to taxonomists for standard genome sequencing and annotation.</title>
        <authorList>
            <consortium name="The Broad Institute Genomics Platform"/>
            <consortium name="The Broad Institute Genome Sequencing Center for Infectious Disease"/>
            <person name="Wu L."/>
            <person name="Ma J."/>
        </authorList>
    </citation>
    <scope>NUCLEOTIDE SEQUENCE [LARGE SCALE GENOMIC DNA]</scope>
    <source>
        <strain evidence="2">CGMCC 1.15197</strain>
    </source>
</reference>
<name>A0ABQ1UD91_9BACT</name>